<name>A0A1Z5RCE9_SORBI</name>
<dbReference type="eggNOG" id="ENOG502R3FG">
    <property type="taxonomic scope" value="Eukaryota"/>
</dbReference>
<dbReference type="AlphaFoldDB" id="A0A1Z5RCE9"/>
<evidence type="ECO:0008006" key="4">
    <source>
        <dbReference type="Google" id="ProtNLM"/>
    </source>
</evidence>
<keyword evidence="3" id="KW-1185">Reference proteome</keyword>
<dbReference type="PANTHER" id="PTHR31676">
    <property type="entry name" value="T31J12.3 PROTEIN-RELATED"/>
    <property type="match status" value="1"/>
</dbReference>
<dbReference type="Pfam" id="PF04398">
    <property type="entry name" value="DUF538"/>
    <property type="match status" value="1"/>
</dbReference>
<feature type="signal peptide" evidence="1">
    <location>
        <begin position="1"/>
        <end position="27"/>
    </location>
</feature>
<feature type="chain" id="PRO_5011118029" description="DUF642 domain-containing protein" evidence="1">
    <location>
        <begin position="28"/>
        <end position="168"/>
    </location>
</feature>
<organism evidence="2 3">
    <name type="scientific">Sorghum bicolor</name>
    <name type="common">Sorghum</name>
    <name type="synonym">Sorghum vulgare</name>
    <dbReference type="NCBI Taxonomy" id="4558"/>
    <lineage>
        <taxon>Eukaryota</taxon>
        <taxon>Viridiplantae</taxon>
        <taxon>Streptophyta</taxon>
        <taxon>Embryophyta</taxon>
        <taxon>Tracheophyta</taxon>
        <taxon>Spermatophyta</taxon>
        <taxon>Magnoliopsida</taxon>
        <taxon>Liliopsida</taxon>
        <taxon>Poales</taxon>
        <taxon>Poaceae</taxon>
        <taxon>PACMAD clade</taxon>
        <taxon>Panicoideae</taxon>
        <taxon>Andropogonodae</taxon>
        <taxon>Andropogoneae</taxon>
        <taxon>Sorghinae</taxon>
        <taxon>Sorghum</taxon>
    </lineage>
</organism>
<dbReference type="KEGG" id="sbi:8080250"/>
<evidence type="ECO:0000313" key="2">
    <source>
        <dbReference type="EMBL" id="OQU81066.1"/>
    </source>
</evidence>
<evidence type="ECO:0000256" key="1">
    <source>
        <dbReference type="SAM" id="SignalP"/>
    </source>
</evidence>
<dbReference type="OrthoDB" id="10336431at2759"/>
<dbReference type="EMBL" id="CM000765">
    <property type="protein sequence ID" value="OQU81066.1"/>
    <property type="molecule type" value="Genomic_DNA"/>
</dbReference>
<dbReference type="InterPro" id="IPR036758">
    <property type="entry name" value="At5g01610-like"/>
</dbReference>
<reference evidence="2 3" key="1">
    <citation type="journal article" date="2009" name="Nature">
        <title>The Sorghum bicolor genome and the diversification of grasses.</title>
        <authorList>
            <person name="Paterson A.H."/>
            <person name="Bowers J.E."/>
            <person name="Bruggmann R."/>
            <person name="Dubchak I."/>
            <person name="Grimwood J."/>
            <person name="Gundlach H."/>
            <person name="Haberer G."/>
            <person name="Hellsten U."/>
            <person name="Mitros T."/>
            <person name="Poliakov A."/>
            <person name="Schmutz J."/>
            <person name="Spannagl M."/>
            <person name="Tang H."/>
            <person name="Wang X."/>
            <person name="Wicker T."/>
            <person name="Bharti A.K."/>
            <person name="Chapman J."/>
            <person name="Feltus F.A."/>
            <person name="Gowik U."/>
            <person name="Grigoriev I.V."/>
            <person name="Lyons E."/>
            <person name="Maher C.A."/>
            <person name="Martis M."/>
            <person name="Narechania A."/>
            <person name="Otillar R.P."/>
            <person name="Penning B.W."/>
            <person name="Salamov A.A."/>
            <person name="Wang Y."/>
            <person name="Zhang L."/>
            <person name="Carpita N.C."/>
            <person name="Freeling M."/>
            <person name="Gingle A.R."/>
            <person name="Hash C.T."/>
            <person name="Keller B."/>
            <person name="Klein P."/>
            <person name="Kresovich S."/>
            <person name="McCann M.C."/>
            <person name="Ming R."/>
            <person name="Peterson D.G."/>
            <person name="Mehboob-ur-Rahman"/>
            <person name="Ware D."/>
            <person name="Westhoff P."/>
            <person name="Mayer K.F."/>
            <person name="Messing J."/>
            <person name="Rokhsar D.S."/>
        </authorList>
    </citation>
    <scope>NUCLEOTIDE SEQUENCE [LARGE SCALE GENOMIC DNA]</scope>
    <source>
        <strain evidence="3">cv. BTx623</strain>
    </source>
</reference>
<gene>
    <name evidence="2" type="ORF">SORBI_3006G006400</name>
</gene>
<keyword evidence="1" id="KW-0732">Signal</keyword>
<dbReference type="STRING" id="4558.A0A1Z5RCE9"/>
<dbReference type="PANTHER" id="PTHR31676:SF182">
    <property type="entry name" value="DUF642 DOMAIN-CONTAINING PROTEIN"/>
    <property type="match status" value="1"/>
</dbReference>
<dbReference type="Proteomes" id="UP000000768">
    <property type="component" value="Chromosome 6"/>
</dbReference>
<sequence length="168" mass="18175">MCHYQQHVLVAIALMVMAAPILQGVSSKELPRHPVTTAYDVLAQNNLPRGLFPIGIESYELNAGGAFEVTLPGECNFIVEFPEKKIKFRFDSSVSGTINSGSISRLSGAEILVELELRGFNQVSRAGNLLNFHLENSIVRSFPVSAFAQSVNCTGLELSASSFVTTKG</sequence>
<evidence type="ECO:0000313" key="3">
    <source>
        <dbReference type="Proteomes" id="UP000000768"/>
    </source>
</evidence>
<dbReference type="OMA" id="ECNFIVE"/>
<dbReference type="InterPro" id="IPR007493">
    <property type="entry name" value="DUF538"/>
</dbReference>
<dbReference type="Gene3D" id="2.30.240.10">
    <property type="entry name" value="At5g01610-like"/>
    <property type="match status" value="1"/>
</dbReference>
<dbReference type="SUPFAM" id="SSF141562">
    <property type="entry name" value="At5g01610-like"/>
    <property type="match status" value="1"/>
</dbReference>
<reference evidence="3" key="2">
    <citation type="journal article" date="2018" name="Plant J.">
        <title>The Sorghum bicolor reference genome: improved assembly, gene annotations, a transcriptome atlas, and signatures of genome organization.</title>
        <authorList>
            <person name="McCormick R.F."/>
            <person name="Truong S.K."/>
            <person name="Sreedasyam A."/>
            <person name="Jenkins J."/>
            <person name="Shu S."/>
            <person name="Sims D."/>
            <person name="Kennedy M."/>
            <person name="Amirebrahimi M."/>
            <person name="Weers B.D."/>
            <person name="McKinley B."/>
            <person name="Mattison A."/>
            <person name="Morishige D.T."/>
            <person name="Grimwood J."/>
            <person name="Schmutz J."/>
            <person name="Mullet J.E."/>
        </authorList>
    </citation>
    <scope>NUCLEOTIDE SEQUENCE [LARGE SCALE GENOMIC DNA]</scope>
    <source>
        <strain evidence="3">cv. BTx623</strain>
    </source>
</reference>
<protein>
    <recommendedName>
        <fullName evidence="4">DUF642 domain-containing protein</fullName>
    </recommendedName>
</protein>
<accession>A0A1Z5RCE9</accession>
<proteinExistence type="predicted"/>
<dbReference type="InParanoid" id="A0A1Z5RCE9"/>
<dbReference type="Gramene" id="OQU81066">
    <property type="protein sequence ID" value="OQU81066"/>
    <property type="gene ID" value="SORBI_3006G006400"/>
</dbReference>